<evidence type="ECO:0000256" key="2">
    <source>
        <dbReference type="SAM" id="Phobius"/>
    </source>
</evidence>
<feature type="transmembrane region" description="Helical" evidence="2">
    <location>
        <begin position="168"/>
        <end position="187"/>
    </location>
</feature>
<feature type="transmembrane region" description="Helical" evidence="2">
    <location>
        <begin position="143"/>
        <end position="162"/>
    </location>
</feature>
<evidence type="ECO:0008006" key="5">
    <source>
        <dbReference type="Google" id="ProtNLM"/>
    </source>
</evidence>
<feature type="transmembrane region" description="Helical" evidence="2">
    <location>
        <begin position="199"/>
        <end position="221"/>
    </location>
</feature>
<proteinExistence type="predicted"/>
<dbReference type="EMBL" id="BMMX01000019">
    <property type="protein sequence ID" value="GGL01234.1"/>
    <property type="molecule type" value="Genomic_DNA"/>
</dbReference>
<name>A0A8J3C338_9ACTN</name>
<comment type="caution">
    <text evidence="3">The sequence shown here is derived from an EMBL/GenBank/DDBJ whole genome shotgun (WGS) entry which is preliminary data.</text>
</comment>
<evidence type="ECO:0000256" key="1">
    <source>
        <dbReference type="SAM" id="MobiDB-lite"/>
    </source>
</evidence>
<organism evidence="3 4">
    <name type="scientific">Mangrovihabitans endophyticus</name>
    <dbReference type="NCBI Taxonomy" id="1751298"/>
    <lineage>
        <taxon>Bacteria</taxon>
        <taxon>Bacillati</taxon>
        <taxon>Actinomycetota</taxon>
        <taxon>Actinomycetes</taxon>
        <taxon>Micromonosporales</taxon>
        <taxon>Micromonosporaceae</taxon>
        <taxon>Mangrovihabitans</taxon>
    </lineage>
</organism>
<sequence>MPTFSRQTTGDTTEERPANNGSTVTKPHDGSTVTKPNESTTTRWDGPRSDDRTEANRAARVNPAEVKSEKAESQPAKSETAKTSDKRSGTAGAHSAPPPPPPPAREHRDEPTTQELRPGDDRQADEPGRPGETPPAVGPKPRASLMATLSLILGVAAALLVLSGPLMGYGIGVAGLGLVLALFGIRATSRRHVAGKTDALIGMVLSLAAIVVGILALTGSLNWLGTDMQPVQNAREWLDAQFVDRF</sequence>
<feature type="compositionally biased region" description="Basic and acidic residues" evidence="1">
    <location>
        <begin position="104"/>
        <end position="129"/>
    </location>
</feature>
<evidence type="ECO:0000313" key="3">
    <source>
        <dbReference type="EMBL" id="GGL01234.1"/>
    </source>
</evidence>
<keyword evidence="2" id="KW-0812">Transmembrane</keyword>
<feature type="compositionally biased region" description="Polar residues" evidence="1">
    <location>
        <begin position="19"/>
        <end position="43"/>
    </location>
</feature>
<keyword evidence="4" id="KW-1185">Reference proteome</keyword>
<protein>
    <recommendedName>
        <fullName evidence="5">Thrombospondin</fullName>
    </recommendedName>
</protein>
<gene>
    <name evidence="3" type="ORF">GCM10012284_39750</name>
</gene>
<keyword evidence="2" id="KW-0472">Membrane</keyword>
<accession>A0A8J3C338</accession>
<dbReference type="AlphaFoldDB" id="A0A8J3C338"/>
<reference evidence="3" key="2">
    <citation type="submission" date="2020-09" db="EMBL/GenBank/DDBJ databases">
        <authorList>
            <person name="Sun Q."/>
            <person name="Zhou Y."/>
        </authorList>
    </citation>
    <scope>NUCLEOTIDE SEQUENCE</scope>
    <source>
        <strain evidence="3">CGMCC 4.7299</strain>
    </source>
</reference>
<feature type="compositionally biased region" description="Basic and acidic residues" evidence="1">
    <location>
        <begin position="45"/>
        <end position="57"/>
    </location>
</feature>
<evidence type="ECO:0000313" key="4">
    <source>
        <dbReference type="Proteomes" id="UP000656042"/>
    </source>
</evidence>
<feature type="region of interest" description="Disordered" evidence="1">
    <location>
        <begin position="1"/>
        <end position="141"/>
    </location>
</feature>
<dbReference type="Proteomes" id="UP000656042">
    <property type="component" value="Unassembled WGS sequence"/>
</dbReference>
<reference evidence="3" key="1">
    <citation type="journal article" date="2014" name="Int. J. Syst. Evol. Microbiol.">
        <title>Complete genome sequence of Corynebacterium casei LMG S-19264T (=DSM 44701T), isolated from a smear-ripened cheese.</title>
        <authorList>
            <consortium name="US DOE Joint Genome Institute (JGI-PGF)"/>
            <person name="Walter F."/>
            <person name="Albersmeier A."/>
            <person name="Kalinowski J."/>
            <person name="Ruckert C."/>
        </authorList>
    </citation>
    <scope>NUCLEOTIDE SEQUENCE</scope>
    <source>
        <strain evidence="3">CGMCC 4.7299</strain>
    </source>
</reference>
<feature type="compositionally biased region" description="Basic and acidic residues" evidence="1">
    <location>
        <begin position="79"/>
        <end position="88"/>
    </location>
</feature>
<keyword evidence="2" id="KW-1133">Transmembrane helix</keyword>
<feature type="compositionally biased region" description="Polar residues" evidence="1">
    <location>
        <begin position="1"/>
        <end position="11"/>
    </location>
</feature>